<reference evidence="2" key="1">
    <citation type="submission" date="2020-05" db="UniProtKB">
        <authorList>
            <consortium name="EnsemblMetazoa"/>
        </authorList>
    </citation>
    <scope>IDENTIFICATION</scope>
    <source>
        <strain evidence="2">FUMOZ</strain>
    </source>
</reference>
<feature type="chain" id="PRO_5008135394" evidence="1">
    <location>
        <begin position="22"/>
        <end position="57"/>
    </location>
</feature>
<keyword evidence="1" id="KW-0732">Signal</keyword>
<feature type="signal peptide" evidence="1">
    <location>
        <begin position="1"/>
        <end position="21"/>
    </location>
</feature>
<name>A0A182S101_ANOFN</name>
<evidence type="ECO:0000256" key="1">
    <source>
        <dbReference type="SAM" id="SignalP"/>
    </source>
</evidence>
<evidence type="ECO:0000313" key="2">
    <source>
        <dbReference type="EnsemblMetazoa" id="AFUN014168-PA"/>
    </source>
</evidence>
<sequence>MKHLNTVFLFVIFALLGLVVAQPDYGINPPPIVPDDRIFCRYPYRIKELCPPLREDY</sequence>
<organism evidence="2">
    <name type="scientific">Anopheles funestus</name>
    <name type="common">African malaria mosquito</name>
    <dbReference type="NCBI Taxonomy" id="62324"/>
    <lineage>
        <taxon>Eukaryota</taxon>
        <taxon>Metazoa</taxon>
        <taxon>Ecdysozoa</taxon>
        <taxon>Arthropoda</taxon>
        <taxon>Hexapoda</taxon>
        <taxon>Insecta</taxon>
        <taxon>Pterygota</taxon>
        <taxon>Neoptera</taxon>
        <taxon>Endopterygota</taxon>
        <taxon>Diptera</taxon>
        <taxon>Nematocera</taxon>
        <taxon>Culicoidea</taxon>
        <taxon>Culicidae</taxon>
        <taxon>Anophelinae</taxon>
        <taxon>Anopheles</taxon>
    </lineage>
</organism>
<protein>
    <submittedName>
        <fullName evidence="2">Uncharacterized protein</fullName>
    </submittedName>
</protein>
<accession>A0A182S101</accession>
<proteinExistence type="predicted"/>
<dbReference type="EnsemblMetazoa" id="AFUN014168-RA">
    <property type="protein sequence ID" value="AFUN014168-PA"/>
    <property type="gene ID" value="AFUN014168"/>
</dbReference>
<dbReference type="AlphaFoldDB" id="A0A182S101"/>
<dbReference type="VEuPathDB" id="VectorBase:AFUN014168"/>